<dbReference type="PIRSF" id="PIRSF000303">
    <property type="entry name" value="Glutathion_perox"/>
    <property type="match status" value="1"/>
</dbReference>
<sequence length="111" mass="12460">YAEKGLRILAFPCNQFGGQEPEDEATIKEFVKGFGVGFDMFSKIDVNGNNTHPLYVFLKKAKGGFLGDRIKWNFTKFLCDKNGVPYKRYAPTTSPKSLEKDIEALLESSSL</sequence>
<dbReference type="PANTHER" id="PTHR11592">
    <property type="entry name" value="GLUTATHIONE PEROXIDASE"/>
    <property type="match status" value="1"/>
</dbReference>
<keyword evidence="2 5" id="KW-0575">Peroxidase</keyword>
<name>A0A6S7IY51_PARCT</name>
<dbReference type="CDD" id="cd00340">
    <property type="entry name" value="GSH_Peroxidase"/>
    <property type="match status" value="1"/>
</dbReference>
<dbReference type="PROSITE" id="PS00763">
    <property type="entry name" value="GLUTATHIONE_PEROXID_2"/>
    <property type="match status" value="1"/>
</dbReference>
<keyword evidence="4 5" id="KW-0560">Oxidoreductase</keyword>
<proteinExistence type="inferred from homology"/>
<accession>A0A6S7IY51</accession>
<evidence type="ECO:0000313" key="7">
    <source>
        <dbReference type="Proteomes" id="UP001152795"/>
    </source>
</evidence>
<dbReference type="InterPro" id="IPR029760">
    <property type="entry name" value="GPX_CS"/>
</dbReference>
<evidence type="ECO:0000256" key="4">
    <source>
        <dbReference type="ARBA" id="ARBA00023002"/>
    </source>
</evidence>
<dbReference type="Pfam" id="PF00255">
    <property type="entry name" value="GSHPx"/>
    <property type="match status" value="1"/>
</dbReference>
<evidence type="ECO:0000256" key="3">
    <source>
        <dbReference type="ARBA" id="ARBA00022933"/>
    </source>
</evidence>
<comment type="caution">
    <text evidence="6">The sequence shown here is derived from an EMBL/GenBank/DDBJ whole genome shotgun (WGS) entry which is preliminary data.</text>
</comment>
<feature type="non-terminal residue" evidence="6">
    <location>
        <position position="1"/>
    </location>
</feature>
<dbReference type="InterPro" id="IPR036249">
    <property type="entry name" value="Thioredoxin-like_sf"/>
</dbReference>
<evidence type="ECO:0000313" key="6">
    <source>
        <dbReference type="EMBL" id="CAB4024356.1"/>
    </source>
</evidence>
<dbReference type="InterPro" id="IPR000889">
    <property type="entry name" value="Glutathione_peroxidase"/>
</dbReference>
<protein>
    <recommendedName>
        <fullName evidence="5">Glutathione peroxidase</fullName>
    </recommendedName>
</protein>
<dbReference type="PRINTS" id="PR01011">
    <property type="entry name" value="GLUTPROXDASE"/>
</dbReference>
<keyword evidence="7" id="KW-1185">Reference proteome</keyword>
<dbReference type="GO" id="GO:0004601">
    <property type="term" value="F:peroxidase activity"/>
    <property type="evidence" value="ECO:0007669"/>
    <property type="project" value="UniProtKB-KW"/>
</dbReference>
<dbReference type="GO" id="GO:0006979">
    <property type="term" value="P:response to oxidative stress"/>
    <property type="evidence" value="ECO:0007669"/>
    <property type="project" value="InterPro"/>
</dbReference>
<dbReference type="OrthoDB" id="446890at2759"/>
<evidence type="ECO:0000256" key="1">
    <source>
        <dbReference type="ARBA" id="ARBA00006926"/>
    </source>
</evidence>
<dbReference type="PROSITE" id="PS51355">
    <property type="entry name" value="GLUTATHIONE_PEROXID_3"/>
    <property type="match status" value="1"/>
</dbReference>
<gene>
    <name evidence="6" type="ORF">PACLA_8A081349</name>
</gene>
<evidence type="ECO:0000256" key="5">
    <source>
        <dbReference type="RuleBase" id="RU000499"/>
    </source>
</evidence>
<organism evidence="6 7">
    <name type="scientific">Paramuricea clavata</name>
    <name type="common">Red gorgonian</name>
    <name type="synonym">Violescent sea-whip</name>
    <dbReference type="NCBI Taxonomy" id="317549"/>
    <lineage>
        <taxon>Eukaryota</taxon>
        <taxon>Metazoa</taxon>
        <taxon>Cnidaria</taxon>
        <taxon>Anthozoa</taxon>
        <taxon>Octocorallia</taxon>
        <taxon>Malacalcyonacea</taxon>
        <taxon>Plexauridae</taxon>
        <taxon>Paramuricea</taxon>
    </lineage>
</organism>
<dbReference type="AlphaFoldDB" id="A0A6S7IY51"/>
<comment type="similarity">
    <text evidence="1 5">Belongs to the glutathione peroxidase family.</text>
</comment>
<dbReference type="PANTHER" id="PTHR11592:SF134">
    <property type="entry name" value="PHOSPHOLIPID HYDROPEROXIDE GLUTATHIONE PEROXIDASE"/>
    <property type="match status" value="1"/>
</dbReference>
<dbReference type="SUPFAM" id="SSF52833">
    <property type="entry name" value="Thioredoxin-like"/>
    <property type="match status" value="1"/>
</dbReference>
<evidence type="ECO:0000256" key="2">
    <source>
        <dbReference type="ARBA" id="ARBA00022559"/>
    </source>
</evidence>
<dbReference type="EMBL" id="CACRXK020012978">
    <property type="protein sequence ID" value="CAB4024356.1"/>
    <property type="molecule type" value="Genomic_DNA"/>
</dbReference>
<keyword evidence="3" id="KW-0712">Selenocysteine</keyword>
<dbReference type="Proteomes" id="UP001152795">
    <property type="component" value="Unassembled WGS sequence"/>
</dbReference>
<dbReference type="Gene3D" id="3.40.30.10">
    <property type="entry name" value="Glutaredoxin"/>
    <property type="match status" value="1"/>
</dbReference>
<reference evidence="6" key="1">
    <citation type="submission" date="2020-04" db="EMBL/GenBank/DDBJ databases">
        <authorList>
            <person name="Alioto T."/>
            <person name="Alioto T."/>
            <person name="Gomez Garrido J."/>
        </authorList>
    </citation>
    <scope>NUCLEOTIDE SEQUENCE</scope>
    <source>
        <strain evidence="6">A484AB</strain>
    </source>
</reference>